<name>A0A5C2HCF0_9BACT</name>
<reference evidence="10 11" key="2">
    <citation type="submission" date="2019-09" db="EMBL/GenBank/DDBJ databases">
        <title>Complete genome sequencing of four Arcobacter species reveals a diverse suite of mobile elements.</title>
        <authorList>
            <person name="Miller W.G."/>
            <person name="Yee E."/>
            <person name="Bono J.L."/>
        </authorList>
    </citation>
    <scope>NUCLEOTIDE SEQUENCE [LARGE SCALE GENOMIC DNA]</scope>
    <source>
        <strain evidence="10 11">LMG 26638</strain>
    </source>
</reference>
<comment type="pathway">
    <text evidence="1 8">Amine and polyamine biosynthesis; ectoine biosynthesis; L-ectoine from L-aspartate 4-semialdehyde: step 2/3.</text>
</comment>
<evidence type="ECO:0000256" key="6">
    <source>
        <dbReference type="ARBA" id="ARBA00023315"/>
    </source>
</evidence>
<evidence type="ECO:0000259" key="9">
    <source>
        <dbReference type="PROSITE" id="PS51186"/>
    </source>
</evidence>
<dbReference type="NCBIfam" id="TIGR02406">
    <property type="entry name" value="ectoine_EctA"/>
    <property type="match status" value="1"/>
</dbReference>
<dbReference type="GO" id="GO:0033816">
    <property type="term" value="F:diaminobutyrate acetyltransferase activity"/>
    <property type="evidence" value="ECO:0007669"/>
    <property type="project" value="UniProtKB-EC"/>
</dbReference>
<proteinExistence type="inferred from homology"/>
<keyword evidence="6 8" id="KW-0012">Acyltransferase</keyword>
<protein>
    <recommendedName>
        <fullName evidence="4 8">L-2,4-diaminobutyric acid acetyltransferase</fullName>
        <shortName evidence="8">DABA acetyltransferase</shortName>
        <ecNumber evidence="3 8">2.3.1.178</ecNumber>
    </recommendedName>
</protein>
<reference evidence="10 11" key="3">
    <citation type="submission" date="2019-09" db="EMBL/GenBank/DDBJ databases">
        <title>Taxonomic note: a critical rebuttal of the proposed division of the genus Arcobacter into six genera, emended descriptions of Arcobacter anaerophilus and the genus Arcobacter, and an assessment of genus-level boundaries for Epsilonproteobacteria using in silico genomic comparator tools.</title>
        <authorList>
            <person name="On S.L.W."/>
            <person name="Miller W.G."/>
            <person name="Biggs P."/>
            <person name="Cornelius A."/>
            <person name="Vandamme P."/>
        </authorList>
    </citation>
    <scope>NUCLEOTIDE SEQUENCE [LARGE SCALE GENOMIC DNA]</scope>
    <source>
        <strain evidence="10 11">LMG 26638</strain>
    </source>
</reference>
<evidence type="ECO:0000256" key="5">
    <source>
        <dbReference type="ARBA" id="ARBA00022679"/>
    </source>
</evidence>
<dbReference type="Pfam" id="PF00583">
    <property type="entry name" value="Acetyltransf_1"/>
    <property type="match status" value="1"/>
</dbReference>
<evidence type="ECO:0000256" key="3">
    <source>
        <dbReference type="ARBA" id="ARBA00012355"/>
    </source>
</evidence>
<dbReference type="SUPFAM" id="SSF55729">
    <property type="entry name" value="Acyl-CoA N-acyltransferases (Nat)"/>
    <property type="match status" value="1"/>
</dbReference>
<dbReference type="AlphaFoldDB" id="A0A5C2HCF0"/>
<dbReference type="InterPro" id="IPR000182">
    <property type="entry name" value="GNAT_dom"/>
</dbReference>
<organism evidence="10 11">
    <name type="scientific">Malaciobacter pacificus</name>
    <dbReference type="NCBI Taxonomy" id="1080223"/>
    <lineage>
        <taxon>Bacteria</taxon>
        <taxon>Pseudomonadati</taxon>
        <taxon>Campylobacterota</taxon>
        <taxon>Epsilonproteobacteria</taxon>
        <taxon>Campylobacterales</taxon>
        <taxon>Arcobacteraceae</taxon>
        <taxon>Malaciobacter</taxon>
    </lineage>
</organism>
<comment type="catalytic activity">
    <reaction evidence="7 8">
        <text>L-2,4-diaminobutanoate + acetyl-CoA = (2S)-4-acetamido-2-aminobutanoate + CoA + H(+)</text>
        <dbReference type="Rhea" id="RHEA:16901"/>
        <dbReference type="ChEBI" id="CHEBI:15378"/>
        <dbReference type="ChEBI" id="CHEBI:57287"/>
        <dbReference type="ChEBI" id="CHEBI:57288"/>
        <dbReference type="ChEBI" id="CHEBI:58761"/>
        <dbReference type="ChEBI" id="CHEBI:58929"/>
        <dbReference type="EC" id="2.3.1.178"/>
    </reaction>
</comment>
<dbReference type="UniPathway" id="UPA00067">
    <property type="reaction ID" value="UER00122"/>
</dbReference>
<dbReference type="CDD" id="cd04301">
    <property type="entry name" value="NAT_SF"/>
    <property type="match status" value="1"/>
</dbReference>
<dbReference type="Gene3D" id="3.40.630.30">
    <property type="match status" value="1"/>
</dbReference>
<evidence type="ECO:0000313" key="11">
    <source>
        <dbReference type="Proteomes" id="UP000322726"/>
    </source>
</evidence>
<dbReference type="PROSITE" id="PS51186">
    <property type="entry name" value="GNAT"/>
    <property type="match status" value="1"/>
</dbReference>
<comment type="similarity">
    <text evidence="2 8">Belongs to the acetyltransferase family. EctA subfamily.</text>
</comment>
<evidence type="ECO:0000256" key="7">
    <source>
        <dbReference type="ARBA" id="ARBA00048924"/>
    </source>
</evidence>
<dbReference type="EC" id="2.3.1.178" evidence="3 8"/>
<keyword evidence="5 8" id="KW-0808">Transferase</keyword>
<dbReference type="GO" id="GO:0019491">
    <property type="term" value="P:ectoine biosynthetic process"/>
    <property type="evidence" value="ECO:0007669"/>
    <property type="project" value="UniProtKB-UniPathway"/>
</dbReference>
<gene>
    <name evidence="8 10" type="primary">ectA</name>
    <name evidence="10" type="ORF">APAC_0831</name>
</gene>
<evidence type="ECO:0000256" key="8">
    <source>
        <dbReference type="RuleBase" id="RU365045"/>
    </source>
</evidence>
<accession>A0A5C2HCF0</accession>
<comment type="function">
    <text evidence="8">Catalyzes the acetylation of L-2,4-diaminobutyrate (DABA) to gamma-N-acetyl-alpha,gamma-diaminobutyric acid (ADABA) with acetyl coenzyme A.</text>
</comment>
<reference evidence="11" key="1">
    <citation type="submission" date="2019-09" db="EMBL/GenBank/DDBJ databases">
        <title>Complete genome sequencing of four Arcobacter species reveals a diverse suite of mobile elements.</title>
        <authorList>
            <person name="On S.L.W."/>
            <person name="Miller W.G."/>
            <person name="Biggs P."/>
            <person name="Cornelius A."/>
            <person name="Vandamme P."/>
        </authorList>
    </citation>
    <scope>NUCLEOTIDE SEQUENCE [LARGE SCALE GENOMIC DNA]</scope>
    <source>
        <strain evidence="11">LMG 26638</strain>
    </source>
</reference>
<dbReference type="EMBL" id="CP035928">
    <property type="protein sequence ID" value="QEP33972.1"/>
    <property type="molecule type" value="Genomic_DNA"/>
</dbReference>
<evidence type="ECO:0000313" key="10">
    <source>
        <dbReference type="EMBL" id="QEP33972.1"/>
    </source>
</evidence>
<evidence type="ECO:0000256" key="2">
    <source>
        <dbReference type="ARBA" id="ARBA00010712"/>
    </source>
</evidence>
<dbReference type="KEGG" id="apai:APAC_0831"/>
<dbReference type="InterPro" id="IPR016181">
    <property type="entry name" value="Acyl_CoA_acyltransferase"/>
</dbReference>
<evidence type="ECO:0000256" key="4">
    <source>
        <dbReference type="ARBA" id="ARBA00017935"/>
    </source>
</evidence>
<dbReference type="InterPro" id="IPR012772">
    <property type="entry name" value="Ectoine_EctA"/>
</dbReference>
<feature type="domain" description="N-acetyltransferase" evidence="9">
    <location>
        <begin position="1"/>
        <end position="141"/>
    </location>
</feature>
<sequence>MVKPKKSHTKEIIKLVKDTKVLDVNSEYLYYLQTIHFKDYCCVAIDETKNKVIGFVSGYLIPNENSLFIWQVAVNSNYRGLGLAQKLILKIAKRKECKDINYIKTTVSPSNSSSIRVFEKVAKELNTKIKKSKFLKMKDFKNAHEDEPMYTIGSFKLKGKK</sequence>
<keyword evidence="11" id="KW-1185">Reference proteome</keyword>
<evidence type="ECO:0000256" key="1">
    <source>
        <dbReference type="ARBA" id="ARBA00004978"/>
    </source>
</evidence>
<dbReference type="Proteomes" id="UP000322726">
    <property type="component" value="Chromosome"/>
</dbReference>